<accession>A0A1F4ULQ8</accession>
<gene>
    <name evidence="4" type="ORF">A2V49_02530</name>
</gene>
<keyword evidence="2" id="KW-1133">Transmembrane helix</keyword>
<dbReference type="Proteomes" id="UP000178615">
    <property type="component" value="Unassembled WGS sequence"/>
</dbReference>
<comment type="caution">
    <text evidence="4">The sequence shown here is derived from an EMBL/GenBank/DDBJ whole genome shotgun (WGS) entry which is preliminary data.</text>
</comment>
<evidence type="ECO:0000259" key="3">
    <source>
        <dbReference type="Pfam" id="PF03816"/>
    </source>
</evidence>
<proteinExistence type="inferred from homology"/>
<feature type="transmembrane region" description="Helical" evidence="2">
    <location>
        <begin position="21"/>
        <end position="40"/>
    </location>
</feature>
<dbReference type="PANTHER" id="PTHR33392:SF6">
    <property type="entry name" value="POLYISOPRENYL-TEICHOIC ACID--PEPTIDOGLYCAN TEICHOIC ACID TRANSFERASE TAGU"/>
    <property type="match status" value="1"/>
</dbReference>
<evidence type="ECO:0000256" key="1">
    <source>
        <dbReference type="ARBA" id="ARBA00006068"/>
    </source>
</evidence>
<dbReference type="NCBIfam" id="TIGR00350">
    <property type="entry name" value="lytR_cpsA_psr"/>
    <property type="match status" value="1"/>
</dbReference>
<sequence>MNYVNLKIDKKKNIKKTSFSKYMIIILITFIFAGGGMVLAKKSKQWFNPISIIATVASVNLKETDGRTNILILGSDKRTVGNITSELTDTLLVASIGRVENDVVLISLPRDLWVEDSRGAKSKINAVYTINKQDESDNISGGNATMGVVEKVLGVPVHYYLVLNFELFKEAVDTLGGVDIQVDKSFIDYYYPIEGKENSFPESERYEILKFEAGPQTMNGETALKYVRSRQGTNGEDTDFARSERQQKVIAAIKNKALSLNTLINPKKIKDLYDLYAANVDTNINFNDVQDFYLLSQQINFDKIISIVLDDRSAADEGGLLYAPEDKQLYGGAYVLIPKTGNFSQLHAYVQRYLFSK</sequence>
<reference evidence="4 5" key="1">
    <citation type="journal article" date="2016" name="Nat. Commun.">
        <title>Thousands of microbial genomes shed light on interconnected biogeochemical processes in an aquifer system.</title>
        <authorList>
            <person name="Anantharaman K."/>
            <person name="Brown C.T."/>
            <person name="Hug L.A."/>
            <person name="Sharon I."/>
            <person name="Castelle C.J."/>
            <person name="Probst A.J."/>
            <person name="Thomas B.C."/>
            <person name="Singh A."/>
            <person name="Wilkins M.J."/>
            <person name="Karaoz U."/>
            <person name="Brodie E.L."/>
            <person name="Williams K.H."/>
            <person name="Hubbard S.S."/>
            <person name="Banfield J.F."/>
        </authorList>
    </citation>
    <scope>NUCLEOTIDE SEQUENCE [LARGE SCALE GENOMIC DNA]</scope>
</reference>
<keyword evidence="2" id="KW-0472">Membrane</keyword>
<dbReference type="Pfam" id="PF03816">
    <property type="entry name" value="LytR_cpsA_psr"/>
    <property type="match status" value="1"/>
</dbReference>
<evidence type="ECO:0000256" key="2">
    <source>
        <dbReference type="SAM" id="Phobius"/>
    </source>
</evidence>
<dbReference type="Gene3D" id="3.40.630.190">
    <property type="entry name" value="LCP protein"/>
    <property type="match status" value="1"/>
</dbReference>
<name>A0A1F4ULQ8_UNCKA</name>
<dbReference type="InterPro" id="IPR050922">
    <property type="entry name" value="LytR/CpsA/Psr_CW_biosynth"/>
</dbReference>
<evidence type="ECO:0000313" key="5">
    <source>
        <dbReference type="Proteomes" id="UP000178615"/>
    </source>
</evidence>
<dbReference type="PANTHER" id="PTHR33392">
    <property type="entry name" value="POLYISOPRENYL-TEICHOIC ACID--PEPTIDOGLYCAN TEICHOIC ACID TRANSFERASE TAGU"/>
    <property type="match status" value="1"/>
</dbReference>
<keyword evidence="2" id="KW-0812">Transmembrane</keyword>
<evidence type="ECO:0000313" key="4">
    <source>
        <dbReference type="EMBL" id="OGC45905.1"/>
    </source>
</evidence>
<protein>
    <recommendedName>
        <fullName evidence="3">Cell envelope-related transcriptional attenuator domain-containing protein</fullName>
    </recommendedName>
</protein>
<dbReference type="EMBL" id="MEUV01000019">
    <property type="protein sequence ID" value="OGC45905.1"/>
    <property type="molecule type" value="Genomic_DNA"/>
</dbReference>
<dbReference type="AlphaFoldDB" id="A0A1F4ULQ8"/>
<comment type="similarity">
    <text evidence="1">Belongs to the LytR/CpsA/Psr (LCP) family.</text>
</comment>
<organism evidence="4 5">
    <name type="scientific">candidate division WWE3 bacterium RBG_19FT_COMBO_34_6</name>
    <dbReference type="NCBI Taxonomy" id="1802612"/>
    <lineage>
        <taxon>Bacteria</taxon>
        <taxon>Katanobacteria</taxon>
    </lineage>
</organism>
<feature type="domain" description="Cell envelope-related transcriptional attenuator" evidence="3">
    <location>
        <begin position="88"/>
        <end position="257"/>
    </location>
</feature>
<dbReference type="InterPro" id="IPR004474">
    <property type="entry name" value="LytR_CpsA_psr"/>
</dbReference>